<dbReference type="InterPro" id="IPR000792">
    <property type="entry name" value="Tscrpt_reg_LuxR_C"/>
</dbReference>
<dbReference type="SMART" id="SM00421">
    <property type="entry name" value="HTH_LUXR"/>
    <property type="match status" value="1"/>
</dbReference>
<keyword evidence="2" id="KW-0238">DNA-binding</keyword>
<dbReference type="CDD" id="cd06170">
    <property type="entry name" value="LuxR_C_like"/>
    <property type="match status" value="1"/>
</dbReference>
<evidence type="ECO:0000256" key="3">
    <source>
        <dbReference type="ARBA" id="ARBA00023163"/>
    </source>
</evidence>
<evidence type="ECO:0000313" key="6">
    <source>
        <dbReference type="Proteomes" id="UP000249169"/>
    </source>
</evidence>
<evidence type="ECO:0000313" key="5">
    <source>
        <dbReference type="EMBL" id="RAL22417.1"/>
    </source>
</evidence>
<dbReference type="InterPro" id="IPR036388">
    <property type="entry name" value="WH-like_DNA-bd_sf"/>
</dbReference>
<dbReference type="PANTHER" id="PTHR44688:SF16">
    <property type="entry name" value="DNA-BINDING TRANSCRIPTIONAL ACTIVATOR DEVR_DOSR"/>
    <property type="match status" value="1"/>
</dbReference>
<keyword evidence="6" id="KW-1185">Reference proteome</keyword>
<dbReference type="GO" id="GO:0006355">
    <property type="term" value="P:regulation of DNA-templated transcription"/>
    <property type="evidence" value="ECO:0007669"/>
    <property type="project" value="InterPro"/>
</dbReference>
<name>A0A328CB29_9DELT</name>
<proteinExistence type="predicted"/>
<dbReference type="AlphaFoldDB" id="A0A328CB29"/>
<dbReference type="SUPFAM" id="SSF46894">
    <property type="entry name" value="C-terminal effector domain of the bipartite response regulators"/>
    <property type="match status" value="1"/>
</dbReference>
<keyword evidence="3" id="KW-0804">Transcription</keyword>
<dbReference type="RefSeq" id="WP_111729988.1">
    <property type="nucleotide sequence ID" value="NZ_QHKO01000004.1"/>
</dbReference>
<comment type="caution">
    <text evidence="5">The sequence shown here is derived from an EMBL/GenBank/DDBJ whole genome shotgun (WGS) entry which is preliminary data.</text>
</comment>
<keyword evidence="1" id="KW-0805">Transcription regulation</keyword>
<sequence length="304" mass="32839">MNEATQILAAREEDARQHLVALIEELQASVGAAGGIFAEVRQVEGALHWARPVSCGAGGWESRIDGESVGEELAQEIQCPAERDFCRFTGRCDRGEVHPEWIAALSGASDMAGLLVYRENALVGWLGLLRHVGTYAAAELAALSEWVGQVGDVVRAYGWAVDQAQAGYDGLSLIYASDGRLLYQTQALPPSLRVADLERMVRHGEPVASRVVRGGWVLRVRLLAGASGAGRLVEVAPARRAERAPDFALTPMQRRVAEYACSGATIAEIARAMERSPHTIKTHLKHAYERLGVASRLELAARLG</sequence>
<accession>A0A328CB29</accession>
<dbReference type="PROSITE" id="PS50043">
    <property type="entry name" value="HTH_LUXR_2"/>
    <property type="match status" value="1"/>
</dbReference>
<protein>
    <recommendedName>
        <fullName evidence="4">HTH luxR-type domain-containing protein</fullName>
    </recommendedName>
</protein>
<dbReference type="EMBL" id="QHKO01000004">
    <property type="protein sequence ID" value="RAL22417.1"/>
    <property type="molecule type" value="Genomic_DNA"/>
</dbReference>
<dbReference type="PANTHER" id="PTHR44688">
    <property type="entry name" value="DNA-BINDING TRANSCRIPTIONAL ACTIVATOR DEVR_DOSR"/>
    <property type="match status" value="1"/>
</dbReference>
<dbReference type="Gene3D" id="1.10.10.10">
    <property type="entry name" value="Winged helix-like DNA-binding domain superfamily/Winged helix DNA-binding domain"/>
    <property type="match status" value="1"/>
</dbReference>
<evidence type="ECO:0000256" key="1">
    <source>
        <dbReference type="ARBA" id="ARBA00023015"/>
    </source>
</evidence>
<dbReference type="Pfam" id="PF00196">
    <property type="entry name" value="GerE"/>
    <property type="match status" value="1"/>
</dbReference>
<dbReference type="OrthoDB" id="9807052at2"/>
<reference evidence="5 6" key="1">
    <citation type="submission" date="2018-05" db="EMBL/GenBank/DDBJ databases">
        <title>Lujinxingia marina gen. nov. sp. nov., a new facultative anaerobic member of the class Deltaproteobacteria, and proposal of Lujinxingaceae fam. nov.</title>
        <authorList>
            <person name="Li C.-M."/>
        </authorList>
    </citation>
    <scope>NUCLEOTIDE SEQUENCE [LARGE SCALE GENOMIC DNA]</scope>
    <source>
        <strain evidence="5 6">B210</strain>
    </source>
</reference>
<dbReference type="Proteomes" id="UP000249169">
    <property type="component" value="Unassembled WGS sequence"/>
</dbReference>
<gene>
    <name evidence="5" type="ORF">DL240_11255</name>
</gene>
<organism evidence="5 6">
    <name type="scientific">Lujinxingia litoralis</name>
    <dbReference type="NCBI Taxonomy" id="2211119"/>
    <lineage>
        <taxon>Bacteria</taxon>
        <taxon>Deltaproteobacteria</taxon>
        <taxon>Bradymonadales</taxon>
        <taxon>Lujinxingiaceae</taxon>
        <taxon>Lujinxingia</taxon>
    </lineage>
</organism>
<feature type="domain" description="HTH luxR-type" evidence="4">
    <location>
        <begin position="242"/>
        <end position="304"/>
    </location>
</feature>
<evidence type="ECO:0000259" key="4">
    <source>
        <dbReference type="PROSITE" id="PS50043"/>
    </source>
</evidence>
<dbReference type="GO" id="GO:0003677">
    <property type="term" value="F:DNA binding"/>
    <property type="evidence" value="ECO:0007669"/>
    <property type="project" value="UniProtKB-KW"/>
</dbReference>
<dbReference type="InterPro" id="IPR016032">
    <property type="entry name" value="Sig_transdc_resp-reg_C-effctor"/>
</dbReference>
<dbReference type="PRINTS" id="PR00038">
    <property type="entry name" value="HTHLUXR"/>
</dbReference>
<evidence type="ECO:0000256" key="2">
    <source>
        <dbReference type="ARBA" id="ARBA00023125"/>
    </source>
</evidence>